<evidence type="ECO:0000313" key="4">
    <source>
        <dbReference type="Proteomes" id="UP001177140"/>
    </source>
</evidence>
<dbReference type="Proteomes" id="UP001177140">
    <property type="component" value="Unassembled WGS sequence"/>
</dbReference>
<evidence type="ECO:0000313" key="3">
    <source>
        <dbReference type="EMBL" id="MCL7033130.1"/>
    </source>
</evidence>
<dbReference type="GO" id="GO:0017101">
    <property type="term" value="C:aminoacyl-tRNA synthetase multienzyme complex"/>
    <property type="evidence" value="ECO:0007669"/>
    <property type="project" value="TreeGrafter"/>
</dbReference>
<evidence type="ECO:0000256" key="1">
    <source>
        <dbReference type="SAM" id="MobiDB-lite"/>
    </source>
</evidence>
<feature type="non-terminal residue" evidence="3">
    <location>
        <position position="1"/>
    </location>
</feature>
<dbReference type="PRINTS" id="PR01217">
    <property type="entry name" value="PRICHEXTENSN"/>
</dbReference>
<organism evidence="3 4">
    <name type="scientific">Papaver nudicaule</name>
    <name type="common">Iceland poppy</name>
    <dbReference type="NCBI Taxonomy" id="74823"/>
    <lineage>
        <taxon>Eukaryota</taxon>
        <taxon>Viridiplantae</taxon>
        <taxon>Streptophyta</taxon>
        <taxon>Embryophyta</taxon>
        <taxon>Tracheophyta</taxon>
        <taxon>Spermatophyta</taxon>
        <taxon>Magnoliopsida</taxon>
        <taxon>Ranunculales</taxon>
        <taxon>Papaveraceae</taxon>
        <taxon>Papaveroideae</taxon>
        <taxon>Papaver</taxon>
    </lineage>
</organism>
<dbReference type="InterPro" id="IPR023458">
    <property type="entry name" value="Met-tRNA_ligase_1"/>
</dbReference>
<dbReference type="Gene3D" id="1.10.730.10">
    <property type="entry name" value="Isoleucyl-tRNA Synthetase, Domain 1"/>
    <property type="match status" value="1"/>
</dbReference>
<feature type="domain" description="Methionyl-tRNA synthetase anticodon-binding" evidence="2">
    <location>
        <begin position="61"/>
        <end position="96"/>
    </location>
</feature>
<dbReference type="GO" id="GO:0006431">
    <property type="term" value="P:methionyl-tRNA aminoacylation"/>
    <property type="evidence" value="ECO:0007669"/>
    <property type="project" value="TreeGrafter"/>
</dbReference>
<accession>A0AA41SDE2</accession>
<protein>
    <recommendedName>
        <fullName evidence="2">Methionyl-tRNA synthetase anticodon-binding domain-containing protein</fullName>
    </recommendedName>
</protein>
<dbReference type="GO" id="GO:0005829">
    <property type="term" value="C:cytosol"/>
    <property type="evidence" value="ECO:0007669"/>
    <property type="project" value="TreeGrafter"/>
</dbReference>
<keyword evidence="4" id="KW-1185">Reference proteome</keyword>
<dbReference type="InterPro" id="IPR009080">
    <property type="entry name" value="tRNAsynth_Ia_anticodon-bd"/>
</dbReference>
<gene>
    <name evidence="3" type="ORF">MKW94_002034</name>
</gene>
<dbReference type="PANTHER" id="PTHR45765:SF1">
    <property type="entry name" value="METHIONINE--TRNA LIGASE, CYTOPLASMIC"/>
    <property type="match status" value="1"/>
</dbReference>
<dbReference type="AlphaFoldDB" id="A0AA41SDE2"/>
<dbReference type="PANTHER" id="PTHR45765">
    <property type="entry name" value="METHIONINE--TRNA LIGASE"/>
    <property type="match status" value="1"/>
</dbReference>
<evidence type="ECO:0000259" key="2">
    <source>
        <dbReference type="Pfam" id="PF19303"/>
    </source>
</evidence>
<dbReference type="SUPFAM" id="SSF47323">
    <property type="entry name" value="Anticodon-binding domain of a subclass of class I aminoacyl-tRNA synthetases"/>
    <property type="match status" value="1"/>
</dbReference>
<name>A0AA41SDE2_PAPNU</name>
<feature type="compositionally biased region" description="Pro residues" evidence="1">
    <location>
        <begin position="191"/>
        <end position="249"/>
    </location>
</feature>
<comment type="caution">
    <text evidence="3">The sequence shown here is derived from an EMBL/GenBank/DDBJ whole genome shotgun (WGS) entry which is preliminary data.</text>
</comment>
<dbReference type="Pfam" id="PF19303">
    <property type="entry name" value="Anticodon_3"/>
    <property type="match status" value="1"/>
</dbReference>
<feature type="non-terminal residue" evidence="3">
    <location>
        <position position="296"/>
    </location>
</feature>
<dbReference type="InterPro" id="IPR041872">
    <property type="entry name" value="Anticodon_Met"/>
</dbReference>
<dbReference type="GO" id="GO:0005524">
    <property type="term" value="F:ATP binding"/>
    <property type="evidence" value="ECO:0007669"/>
    <property type="project" value="InterPro"/>
</dbReference>
<proteinExistence type="predicted"/>
<dbReference type="GO" id="GO:0004825">
    <property type="term" value="F:methionine-tRNA ligase activity"/>
    <property type="evidence" value="ECO:0007669"/>
    <property type="project" value="InterPro"/>
</dbReference>
<dbReference type="EMBL" id="JAJJMA010130886">
    <property type="protein sequence ID" value="MCL7033130.1"/>
    <property type="molecule type" value="Genomic_DNA"/>
</dbReference>
<feature type="region of interest" description="Disordered" evidence="1">
    <location>
        <begin position="182"/>
        <end position="260"/>
    </location>
</feature>
<sequence>VKLKKGLKTAMSISSEGNCYLQFRKLYKEDPASCAIVMRTSVGLVYLLASLLEPFMPSISIEILPDGHKIGVPEHLFEELTDKEVQSYREKFAGSQAERKVKADEADAKEMAKQLKKAKFSVEFMAEAARYPPGLDNPSQATCKNKEFKECYNLPHVCPKFCGESGCHVNCVSCKPVCGPDDGSSSSPPEGGSPPVYPSPPNEPTPSPPVYPSPPTEPTPSPPVYPSPPTEPTPSPPSPTPTPVTPSTPPSSEVSAKRRSRCRNPKYGKCYNVEHVCPAACPTECVVDCVTCKPMC</sequence>
<reference evidence="3" key="1">
    <citation type="submission" date="2022-03" db="EMBL/GenBank/DDBJ databases">
        <title>A functionally conserved STORR gene fusion in Papaver species that diverged 16.8 million years ago.</title>
        <authorList>
            <person name="Catania T."/>
        </authorList>
    </citation>
    <scope>NUCLEOTIDE SEQUENCE</scope>
    <source>
        <strain evidence="3">S-191538</strain>
    </source>
</reference>